<sequence length="283" mass="31673">MIWTKYLPTPPLENTTKIRFFLPYVPSLAAVAEMAASAFAVSMARSGQSFRSTLKTMLSKRLFHSPVPSSRHPIGLVSSLVGDVMRRRPMPYAAVRLVAGGGAARLNPIRCRINRSGDSPYSPINSGSGGGFSDRPPTEMAPLFPGCDYEHWLIVMDKPGGENATKDQMIDCYIKTLAKVVGSEEEATKKIYNVSCERYFGFGCEIDEETSNKLEGLPGVLFVLPDSYVDAENKDYGAELFVNGQIVKRSPERQRRVEPVPQRAQDRPRYNDRTRYARRRDNR</sequence>
<evidence type="ECO:0000313" key="6">
    <source>
        <dbReference type="Proteomes" id="UP001552299"/>
    </source>
</evidence>
<comment type="caution">
    <text evidence="5">The sequence shown here is derived from an EMBL/GenBank/DDBJ whole genome shotgun (WGS) entry which is preliminary data.</text>
</comment>
<dbReference type="Pfam" id="PF21864">
    <property type="entry name" value="MORF_dom"/>
    <property type="match status" value="1"/>
</dbReference>
<dbReference type="Gene3D" id="3.30.70.80">
    <property type="entry name" value="Peptidase S8 propeptide/proteinase inhibitor I9"/>
    <property type="match status" value="1"/>
</dbReference>
<protein>
    <recommendedName>
        <fullName evidence="4">MORF/ORRM1/DAG-like MORF domain-containing protein</fullName>
    </recommendedName>
</protein>
<evidence type="ECO:0000313" key="5">
    <source>
        <dbReference type="EMBL" id="KAL0904369.1"/>
    </source>
</evidence>
<reference evidence="5 6" key="1">
    <citation type="journal article" date="2024" name="Plant Biotechnol. J.">
        <title>Dendrobium thyrsiflorum genome and its molecular insights into genes involved in important horticultural traits.</title>
        <authorList>
            <person name="Chen B."/>
            <person name="Wang J.Y."/>
            <person name="Zheng P.J."/>
            <person name="Li K.L."/>
            <person name="Liang Y.M."/>
            <person name="Chen X.F."/>
            <person name="Zhang C."/>
            <person name="Zhao X."/>
            <person name="He X."/>
            <person name="Zhang G.Q."/>
            <person name="Liu Z.J."/>
            <person name="Xu Q."/>
        </authorList>
    </citation>
    <scope>NUCLEOTIDE SEQUENCE [LARGE SCALE GENOMIC DNA]</scope>
    <source>
        <strain evidence="5">GZMU011</strain>
    </source>
</reference>
<dbReference type="PANTHER" id="PTHR31346">
    <property type="entry name" value="MULTIPLE ORGANELLAR RNA EDITING FACTOR 2, CHLOROPLASTIC-RELATED-RELATED"/>
    <property type="match status" value="1"/>
</dbReference>
<organism evidence="5 6">
    <name type="scientific">Dendrobium thyrsiflorum</name>
    <name type="common">Pinecone-like raceme dendrobium</name>
    <name type="synonym">Orchid</name>
    <dbReference type="NCBI Taxonomy" id="117978"/>
    <lineage>
        <taxon>Eukaryota</taxon>
        <taxon>Viridiplantae</taxon>
        <taxon>Streptophyta</taxon>
        <taxon>Embryophyta</taxon>
        <taxon>Tracheophyta</taxon>
        <taxon>Spermatophyta</taxon>
        <taxon>Magnoliopsida</taxon>
        <taxon>Liliopsida</taxon>
        <taxon>Asparagales</taxon>
        <taxon>Orchidaceae</taxon>
        <taxon>Epidendroideae</taxon>
        <taxon>Malaxideae</taxon>
        <taxon>Dendrobiinae</taxon>
        <taxon>Dendrobium</taxon>
    </lineage>
</organism>
<name>A0ABD0TXB9_DENTH</name>
<evidence type="ECO:0000256" key="3">
    <source>
        <dbReference type="SAM" id="Phobius"/>
    </source>
</evidence>
<feature type="transmembrane region" description="Helical" evidence="3">
    <location>
        <begin position="20"/>
        <end position="41"/>
    </location>
</feature>
<dbReference type="AlphaFoldDB" id="A0ABD0TXB9"/>
<dbReference type="GO" id="GO:0016070">
    <property type="term" value="P:RNA metabolic process"/>
    <property type="evidence" value="ECO:0007669"/>
    <property type="project" value="UniProtKB-ARBA"/>
</dbReference>
<evidence type="ECO:0000256" key="2">
    <source>
        <dbReference type="SAM" id="MobiDB-lite"/>
    </source>
</evidence>
<dbReference type="InterPro" id="IPR039206">
    <property type="entry name" value="MORF/ORRM1/DAG-like"/>
</dbReference>
<feature type="compositionally biased region" description="Basic and acidic residues" evidence="2">
    <location>
        <begin position="251"/>
        <end position="275"/>
    </location>
</feature>
<keyword evidence="6" id="KW-1185">Reference proteome</keyword>
<gene>
    <name evidence="5" type="ORF">M5K25_026464</name>
</gene>
<keyword evidence="3" id="KW-1133">Transmembrane helix</keyword>
<dbReference type="InterPro" id="IPR054059">
    <property type="entry name" value="MORF/ORRM1/DAG-like_MORF"/>
</dbReference>
<dbReference type="PANTHER" id="PTHR31346:SF7">
    <property type="entry name" value="MULTIPLE ORGANELLAR RNA EDITING FACTOR 2, CHLOROPLASTIC-RELATED"/>
    <property type="match status" value="1"/>
</dbReference>
<feature type="region of interest" description="Disordered" evidence="2">
    <location>
        <begin position="251"/>
        <end position="283"/>
    </location>
</feature>
<dbReference type="InterPro" id="IPR037045">
    <property type="entry name" value="S8pro/Inhibitor_I9_sf"/>
</dbReference>
<keyword evidence="3" id="KW-0812">Transmembrane</keyword>
<dbReference type="EMBL" id="JANQDX010000019">
    <property type="protein sequence ID" value="KAL0904369.1"/>
    <property type="molecule type" value="Genomic_DNA"/>
</dbReference>
<feature type="domain" description="MORF/ORRM1/DAG-like MORF" evidence="4">
    <location>
        <begin position="149"/>
        <end position="239"/>
    </location>
</feature>
<accession>A0ABD0TXB9</accession>
<keyword evidence="1" id="KW-0809">Transit peptide</keyword>
<dbReference type="Proteomes" id="UP001552299">
    <property type="component" value="Unassembled WGS sequence"/>
</dbReference>
<dbReference type="FunFam" id="3.30.70.80:FF:000001">
    <property type="entry name" value="Multiple organellar RNA editing factor"/>
    <property type="match status" value="1"/>
</dbReference>
<keyword evidence="3" id="KW-0472">Membrane</keyword>
<dbReference type="GO" id="GO:0042803">
    <property type="term" value="F:protein homodimerization activity"/>
    <property type="evidence" value="ECO:0007669"/>
    <property type="project" value="UniProtKB-ARBA"/>
</dbReference>
<evidence type="ECO:0000256" key="1">
    <source>
        <dbReference type="ARBA" id="ARBA00022946"/>
    </source>
</evidence>
<evidence type="ECO:0000259" key="4">
    <source>
        <dbReference type="Pfam" id="PF21864"/>
    </source>
</evidence>
<proteinExistence type="predicted"/>